<accession>A0A0K2GJ85</accession>
<dbReference type="STRING" id="42253.NITMOv2_4634"/>
<name>A0A0K2GJ85_NITMO</name>
<protein>
    <submittedName>
        <fullName evidence="1">Uncharacterized protein</fullName>
    </submittedName>
</protein>
<keyword evidence="2" id="KW-1185">Reference proteome</keyword>
<dbReference type="PATRIC" id="fig|42253.5.peg.4569"/>
<organism evidence="1 2">
    <name type="scientific">Nitrospira moscoviensis</name>
    <dbReference type="NCBI Taxonomy" id="42253"/>
    <lineage>
        <taxon>Bacteria</taxon>
        <taxon>Pseudomonadati</taxon>
        <taxon>Nitrospirota</taxon>
        <taxon>Nitrospiria</taxon>
        <taxon>Nitrospirales</taxon>
        <taxon>Nitrospiraceae</taxon>
        <taxon>Nitrospira</taxon>
    </lineage>
</organism>
<dbReference type="OrthoDB" id="7061165at2"/>
<dbReference type="EMBL" id="CP011801">
    <property type="protein sequence ID" value="ALA61005.1"/>
    <property type="molecule type" value="Genomic_DNA"/>
</dbReference>
<evidence type="ECO:0000313" key="1">
    <source>
        <dbReference type="EMBL" id="ALA61005.1"/>
    </source>
</evidence>
<reference evidence="1 2" key="1">
    <citation type="journal article" date="2015" name="Proc. Natl. Acad. Sci. U.S.A.">
        <title>Expanded metabolic versatility of ubiquitous nitrite-oxidizing bacteria from the genus Nitrospira.</title>
        <authorList>
            <person name="Koch H."/>
            <person name="Lucker S."/>
            <person name="Albertsen M."/>
            <person name="Kitzinger K."/>
            <person name="Herbold C."/>
            <person name="Spieck E."/>
            <person name="Nielsen P.H."/>
            <person name="Wagner M."/>
            <person name="Daims H."/>
        </authorList>
    </citation>
    <scope>NUCLEOTIDE SEQUENCE [LARGE SCALE GENOMIC DNA]</scope>
    <source>
        <strain evidence="1 2">NSP M-1</strain>
    </source>
</reference>
<sequence length="188" mass="21723">MGTAVPPRHPLRELFGALTEKSFTEHLGWPDLNVTSYVSNLLVDFTHTDRLYKIRNQQDQPVDTVVDLLFESEVLFGAQSMDRERDVHRHIGDFTLFMAGLFPEYLRRLKSAGLIYHKDFLVDYVKTGKRSYRLVAEIGRDDAEADPPLFRKLSDNFELCVTGLGFVRSDLDRMQDPAYQRARDLLLN</sequence>
<proteinExistence type="predicted"/>
<dbReference type="KEGG" id="nmv:NITMOv2_4634"/>
<dbReference type="Proteomes" id="UP000069205">
    <property type="component" value="Chromosome"/>
</dbReference>
<evidence type="ECO:0000313" key="2">
    <source>
        <dbReference type="Proteomes" id="UP000069205"/>
    </source>
</evidence>
<gene>
    <name evidence="1" type="ORF">NITMOv2_4634</name>
</gene>
<dbReference type="RefSeq" id="WP_053381772.1">
    <property type="nucleotide sequence ID" value="NZ_CP011801.1"/>
</dbReference>
<dbReference type="AlphaFoldDB" id="A0A0K2GJ85"/>